<gene>
    <name evidence="1" type="ORF">HED35_08005</name>
</gene>
<proteinExistence type="predicted"/>
<organism evidence="1 2">
    <name type="scientific">Vagococcus fluvialis</name>
    <dbReference type="NCBI Taxonomy" id="2738"/>
    <lineage>
        <taxon>Bacteria</taxon>
        <taxon>Bacillati</taxon>
        <taxon>Bacillota</taxon>
        <taxon>Bacilli</taxon>
        <taxon>Lactobacillales</taxon>
        <taxon>Enterococcaceae</taxon>
        <taxon>Vagococcus</taxon>
    </lineage>
</organism>
<dbReference type="RefSeq" id="WP_167807257.1">
    <property type="nucleotide sequence ID" value="NZ_JAAVMB010000008.1"/>
</dbReference>
<name>A0A7X6D8Z6_9ENTE</name>
<protein>
    <submittedName>
        <fullName evidence="1">Uncharacterized protein</fullName>
    </submittedName>
</protein>
<reference evidence="1 2" key="1">
    <citation type="submission" date="2020-03" db="EMBL/GenBank/DDBJ databases">
        <title>Bacterial samples isolated from urine from healthy bovine heifers (Gyr breed).</title>
        <authorList>
            <person name="Giannattasio-Ferraz S."/>
            <person name="Maskeri L."/>
            <person name="Penido A."/>
            <person name="Barbosa-Stancioli E.F."/>
            <person name="Putonti C."/>
        </authorList>
    </citation>
    <scope>NUCLEOTIDE SEQUENCE [LARGE SCALE GENOMIC DNA]</scope>
    <source>
        <strain evidence="1 2">UFMG-H7</strain>
    </source>
</reference>
<evidence type="ECO:0000313" key="1">
    <source>
        <dbReference type="EMBL" id="NKC68026.1"/>
    </source>
</evidence>
<dbReference type="AlphaFoldDB" id="A0A7X6D8Z6"/>
<sequence length="56" mass="6654">MTIESSSVIEEVIKPSETPKIEPEDVIITEGNVEDWDHILDDWEIEEAKWEDEYYE</sequence>
<dbReference type="Proteomes" id="UP000521358">
    <property type="component" value="Unassembled WGS sequence"/>
</dbReference>
<accession>A0A7X6D8Z6</accession>
<evidence type="ECO:0000313" key="2">
    <source>
        <dbReference type="Proteomes" id="UP000521358"/>
    </source>
</evidence>
<dbReference type="EMBL" id="JAAVMB010000008">
    <property type="protein sequence ID" value="NKC68026.1"/>
    <property type="molecule type" value="Genomic_DNA"/>
</dbReference>
<comment type="caution">
    <text evidence="1">The sequence shown here is derived from an EMBL/GenBank/DDBJ whole genome shotgun (WGS) entry which is preliminary data.</text>
</comment>